<dbReference type="EMBL" id="QUSF01000028">
    <property type="protein sequence ID" value="RLW00077.1"/>
    <property type="molecule type" value="Genomic_DNA"/>
</dbReference>
<gene>
    <name evidence="2" type="ORF">DV515_00009047</name>
</gene>
<feature type="region of interest" description="Disordered" evidence="1">
    <location>
        <begin position="70"/>
        <end position="131"/>
    </location>
</feature>
<evidence type="ECO:0000313" key="3">
    <source>
        <dbReference type="Proteomes" id="UP000276834"/>
    </source>
</evidence>
<proteinExistence type="predicted"/>
<sequence length="338" mass="35311">RIRDTPGAQRGAEAAPPDRSPPVHPGVQQTATGGGSSPGPPPAAASRGAGADPCAERLLRVKVCRELAHSGPGRGRLWGAAAASTPQHRARPAPSGTREGGDGRDGAKPRRDPPAAPSAPATTASSRRPWIRERRGSRCRRVCPAVGPQAAVTAVCLNPQAAASLFVGPGLIREVKGGYPQGHPPCWCSREERESFPCSLFCVVSGGLACPLQDTEGSCLPSAGEELRRETVLCSLPAPRCTDVAPGTTTRPPRGEAGPAVLNASRSLHKAAERVTRLFRCCTCALERLVQGKRGVLDAADRADSGLPGYSSSAWQRGLFGVKTCLCFCHFVTFNTLP</sequence>
<protein>
    <submittedName>
        <fullName evidence="2">Uncharacterized protein</fullName>
    </submittedName>
</protein>
<feature type="compositionally biased region" description="Low complexity" evidence="1">
    <location>
        <begin position="118"/>
        <end position="128"/>
    </location>
</feature>
<evidence type="ECO:0000313" key="2">
    <source>
        <dbReference type="EMBL" id="RLW00077.1"/>
    </source>
</evidence>
<comment type="caution">
    <text evidence="2">The sequence shown here is derived from an EMBL/GenBank/DDBJ whole genome shotgun (WGS) entry which is preliminary data.</text>
</comment>
<reference evidence="2 3" key="1">
    <citation type="journal article" date="2018" name="Proc. R. Soc. B">
        <title>A non-coding region near Follistatin controls head colour polymorphism in the Gouldian finch.</title>
        <authorList>
            <person name="Toomey M.B."/>
            <person name="Marques C.I."/>
            <person name="Andrade P."/>
            <person name="Araujo P.M."/>
            <person name="Sabatino S."/>
            <person name="Gazda M.A."/>
            <person name="Afonso S."/>
            <person name="Lopes R.J."/>
            <person name="Corbo J.C."/>
            <person name="Carneiro M."/>
        </authorList>
    </citation>
    <scope>NUCLEOTIDE SEQUENCE [LARGE SCALE GENOMIC DNA]</scope>
    <source>
        <strain evidence="2">Red01</strain>
        <tissue evidence="2">Muscle</tissue>
    </source>
</reference>
<keyword evidence="3" id="KW-1185">Reference proteome</keyword>
<feature type="non-terminal residue" evidence="2">
    <location>
        <position position="1"/>
    </location>
</feature>
<accession>A0A3L8SCE1</accession>
<organism evidence="2 3">
    <name type="scientific">Chloebia gouldiae</name>
    <name type="common">Gouldian finch</name>
    <name type="synonym">Erythrura gouldiae</name>
    <dbReference type="NCBI Taxonomy" id="44316"/>
    <lineage>
        <taxon>Eukaryota</taxon>
        <taxon>Metazoa</taxon>
        <taxon>Chordata</taxon>
        <taxon>Craniata</taxon>
        <taxon>Vertebrata</taxon>
        <taxon>Euteleostomi</taxon>
        <taxon>Archelosauria</taxon>
        <taxon>Archosauria</taxon>
        <taxon>Dinosauria</taxon>
        <taxon>Saurischia</taxon>
        <taxon>Theropoda</taxon>
        <taxon>Coelurosauria</taxon>
        <taxon>Aves</taxon>
        <taxon>Neognathae</taxon>
        <taxon>Neoaves</taxon>
        <taxon>Telluraves</taxon>
        <taxon>Australaves</taxon>
        <taxon>Passeriformes</taxon>
        <taxon>Passeroidea</taxon>
        <taxon>Passeridae</taxon>
        <taxon>Chloebia</taxon>
    </lineage>
</organism>
<dbReference type="AlphaFoldDB" id="A0A3L8SCE1"/>
<name>A0A3L8SCE1_CHLGU</name>
<dbReference type="Proteomes" id="UP000276834">
    <property type="component" value="Unassembled WGS sequence"/>
</dbReference>
<feature type="compositionally biased region" description="Basic and acidic residues" evidence="1">
    <location>
        <begin position="99"/>
        <end position="113"/>
    </location>
</feature>
<evidence type="ECO:0000256" key="1">
    <source>
        <dbReference type="SAM" id="MobiDB-lite"/>
    </source>
</evidence>
<feature type="region of interest" description="Disordered" evidence="1">
    <location>
        <begin position="1"/>
        <end position="52"/>
    </location>
</feature>